<dbReference type="AlphaFoldDB" id="A0A6B2KZY3"/>
<evidence type="ECO:0000256" key="7">
    <source>
        <dbReference type="ARBA" id="ARBA00047984"/>
    </source>
</evidence>
<evidence type="ECO:0000259" key="11">
    <source>
        <dbReference type="PROSITE" id="PS51194"/>
    </source>
</evidence>
<proteinExistence type="inferred from homology"/>
<dbReference type="InterPro" id="IPR014001">
    <property type="entry name" value="Helicase_ATP-bd"/>
</dbReference>
<dbReference type="InterPro" id="IPR027417">
    <property type="entry name" value="P-loop_NTPase"/>
</dbReference>
<dbReference type="PROSITE" id="PS51194">
    <property type="entry name" value="HELICASE_CTER"/>
    <property type="match status" value="1"/>
</dbReference>
<keyword evidence="4 8" id="KW-0067">ATP-binding</keyword>
<evidence type="ECO:0000256" key="3">
    <source>
        <dbReference type="ARBA" id="ARBA00022806"/>
    </source>
</evidence>
<feature type="compositionally biased region" description="Basic and acidic residues" evidence="9">
    <location>
        <begin position="88"/>
        <end position="99"/>
    </location>
</feature>
<keyword evidence="1 8" id="KW-0547">Nucleotide-binding</keyword>
<evidence type="ECO:0000256" key="9">
    <source>
        <dbReference type="SAM" id="MobiDB-lite"/>
    </source>
</evidence>
<keyword evidence="3 8" id="KW-0347">Helicase</keyword>
<dbReference type="InterPro" id="IPR025313">
    <property type="entry name" value="SPB4-like_CTE"/>
</dbReference>
<dbReference type="Pfam" id="PF00271">
    <property type="entry name" value="Helicase_C"/>
    <property type="match status" value="1"/>
</dbReference>
<dbReference type="GO" id="GO:0016787">
    <property type="term" value="F:hydrolase activity"/>
    <property type="evidence" value="ECO:0007669"/>
    <property type="project" value="UniProtKB-KW"/>
</dbReference>
<dbReference type="GO" id="GO:0003724">
    <property type="term" value="F:RNA helicase activity"/>
    <property type="evidence" value="ECO:0007669"/>
    <property type="project" value="UniProtKB-EC"/>
</dbReference>
<dbReference type="PANTHER" id="PTHR24031">
    <property type="entry name" value="RNA HELICASE"/>
    <property type="match status" value="1"/>
</dbReference>
<dbReference type="SMART" id="SM01178">
    <property type="entry name" value="DUF4217"/>
    <property type="match status" value="1"/>
</dbReference>
<organism evidence="12">
    <name type="scientific">Arcella intermedia</name>
    <dbReference type="NCBI Taxonomy" id="1963864"/>
    <lineage>
        <taxon>Eukaryota</taxon>
        <taxon>Amoebozoa</taxon>
        <taxon>Tubulinea</taxon>
        <taxon>Elardia</taxon>
        <taxon>Arcellinida</taxon>
        <taxon>Sphaerothecina</taxon>
        <taxon>Arcellidae</taxon>
        <taxon>Arcella</taxon>
    </lineage>
</organism>
<feature type="region of interest" description="Disordered" evidence="9">
    <location>
        <begin position="1"/>
        <end position="116"/>
    </location>
</feature>
<dbReference type="GO" id="GO:0005524">
    <property type="term" value="F:ATP binding"/>
    <property type="evidence" value="ECO:0007669"/>
    <property type="project" value="UniProtKB-UniRule"/>
</dbReference>
<dbReference type="Pfam" id="PF00270">
    <property type="entry name" value="DEAD"/>
    <property type="match status" value="1"/>
</dbReference>
<feature type="domain" description="Helicase C-terminal" evidence="11">
    <location>
        <begin position="359"/>
        <end position="529"/>
    </location>
</feature>
<comment type="domain">
    <text evidence="8">The Q motif is unique to and characteristic of the DEAD box family of RNA helicases and controls ATP binding and hydrolysis.</text>
</comment>
<feature type="compositionally biased region" description="Low complexity" evidence="9">
    <location>
        <begin position="29"/>
        <end position="39"/>
    </location>
</feature>
<comment type="similarity">
    <text evidence="6">Belongs to the DEAD box helicase family. DDX18/HAS1 subfamily.</text>
</comment>
<protein>
    <recommendedName>
        <fullName evidence="8">ATP-dependent RNA helicase</fullName>
        <ecNumber evidence="8">3.6.4.13</ecNumber>
    </recommendedName>
</protein>
<evidence type="ECO:0000256" key="8">
    <source>
        <dbReference type="RuleBase" id="RU365068"/>
    </source>
</evidence>
<sequence length="630" mass="70166">MEQNKTSQAAATATTTNKRKRQRSKKKSTAPNATASASTHALDASDASVPTPDVVTSSPGVTDPTPAPETTKPNPAEDTQKRNPKKRKIDDNNRNEKELNNNQDQDQQEETQEGTEVTVLEELPLVTNEKLGEVQQGIPFTSLEINEGTQKALADMGLTSMTQIQSAAIPHALLGRDILASAKTGSGKTLAFLIPAVELLLKAHYKARNGTGVLVIVPTRELALQIYGVTSELLKYHEQKTFALVTGGVNKAAEEEKLRKGANILIGTPGRLLDHIQHTEGFSVKNLKLLVIDETDRLLEEGFEEEISSIIRSLPKERQTMLFSATQTRSVRDLSKLSLNTKPYEVHVHSNLDVATNTGLEQGYVVCDFEKRFQLLFTFLKKNSKKKIIVFFSSCASVKYHSELLNYIDVSVLSLHGKQKQKKRAATFFEFKNATFGTLICTDVAARGLDIPAVDWIIQYDPPDDPKEYIHRVGRTARGINGVGKALLFLLPCELQFLKYLKQMKVPLEEYEFPTSKIANIQSQLEKLVSTIFYLNQSARDAYNGYLRAYASHSLKDVYNVNNLDLQKVARSLGMDVAPRIDLKVTPTSRSTVRYTKPINSGPPHLRKGRFSADNPYGERDANDKRQFIH</sequence>
<feature type="compositionally biased region" description="Basic residues" evidence="9">
    <location>
        <begin position="17"/>
        <end position="28"/>
    </location>
</feature>
<dbReference type="Gene3D" id="3.40.50.300">
    <property type="entry name" value="P-loop containing nucleotide triphosphate hydrolases"/>
    <property type="match status" value="2"/>
</dbReference>
<dbReference type="FunFam" id="3.40.50.300:FF:000379">
    <property type="entry name" value="RNA helicase"/>
    <property type="match status" value="1"/>
</dbReference>
<dbReference type="PROSITE" id="PS51192">
    <property type="entry name" value="HELICASE_ATP_BIND_1"/>
    <property type="match status" value="1"/>
</dbReference>
<evidence type="ECO:0000256" key="5">
    <source>
        <dbReference type="ARBA" id="ARBA00022884"/>
    </source>
</evidence>
<feature type="domain" description="Helicase ATP-binding" evidence="10">
    <location>
        <begin position="169"/>
        <end position="345"/>
    </location>
</feature>
<dbReference type="InterPro" id="IPR001650">
    <property type="entry name" value="Helicase_C-like"/>
</dbReference>
<dbReference type="Pfam" id="PF13959">
    <property type="entry name" value="CTE_SPB4"/>
    <property type="match status" value="1"/>
</dbReference>
<dbReference type="SMART" id="SM00487">
    <property type="entry name" value="DEXDc"/>
    <property type="match status" value="1"/>
</dbReference>
<reference evidence="12" key="1">
    <citation type="journal article" date="2020" name="J. Eukaryot. Microbiol.">
        <title>De novo Sequencing, Assembly and Annotation of the Transcriptome for the Free-Living Testate Amoeba Arcella intermedia.</title>
        <authorList>
            <person name="Ribeiro G.M."/>
            <person name="Porfirio-Sousa A.L."/>
            <person name="Maurer-Alcala X.X."/>
            <person name="Katz L.A."/>
            <person name="Lahr D.J.G."/>
        </authorList>
    </citation>
    <scope>NUCLEOTIDE SEQUENCE</scope>
</reference>
<dbReference type="EC" id="3.6.4.13" evidence="8"/>
<dbReference type="CDD" id="cd18787">
    <property type="entry name" value="SF2_C_DEAD"/>
    <property type="match status" value="1"/>
</dbReference>
<evidence type="ECO:0000256" key="4">
    <source>
        <dbReference type="ARBA" id="ARBA00022840"/>
    </source>
</evidence>
<dbReference type="GO" id="GO:0003723">
    <property type="term" value="F:RNA binding"/>
    <property type="evidence" value="ECO:0007669"/>
    <property type="project" value="UniProtKB-UniRule"/>
</dbReference>
<evidence type="ECO:0000259" key="10">
    <source>
        <dbReference type="PROSITE" id="PS51192"/>
    </source>
</evidence>
<dbReference type="InterPro" id="IPR011545">
    <property type="entry name" value="DEAD/DEAH_box_helicase_dom"/>
</dbReference>
<evidence type="ECO:0000313" key="12">
    <source>
        <dbReference type="EMBL" id="NDV30207.1"/>
    </source>
</evidence>
<keyword evidence="5 8" id="KW-0694">RNA-binding</keyword>
<dbReference type="SMART" id="SM00490">
    <property type="entry name" value="HELICc"/>
    <property type="match status" value="1"/>
</dbReference>
<dbReference type="EMBL" id="GIBP01001238">
    <property type="protein sequence ID" value="NDV30207.1"/>
    <property type="molecule type" value="Transcribed_RNA"/>
</dbReference>
<feature type="compositionally biased region" description="Basic and acidic residues" evidence="9">
    <location>
        <begin position="617"/>
        <end position="630"/>
    </location>
</feature>
<feature type="region of interest" description="Disordered" evidence="9">
    <location>
        <begin position="593"/>
        <end position="630"/>
    </location>
</feature>
<evidence type="ECO:0000256" key="6">
    <source>
        <dbReference type="ARBA" id="ARBA00024357"/>
    </source>
</evidence>
<comment type="function">
    <text evidence="8">RNA helicase.</text>
</comment>
<name>A0A6B2KZY3_9EUKA</name>
<keyword evidence="2 8" id="KW-0378">Hydrolase</keyword>
<dbReference type="SUPFAM" id="SSF52540">
    <property type="entry name" value="P-loop containing nucleoside triphosphate hydrolases"/>
    <property type="match status" value="1"/>
</dbReference>
<evidence type="ECO:0000256" key="2">
    <source>
        <dbReference type="ARBA" id="ARBA00022801"/>
    </source>
</evidence>
<accession>A0A6B2KZY3</accession>
<comment type="catalytic activity">
    <reaction evidence="7 8">
        <text>ATP + H2O = ADP + phosphate + H(+)</text>
        <dbReference type="Rhea" id="RHEA:13065"/>
        <dbReference type="ChEBI" id="CHEBI:15377"/>
        <dbReference type="ChEBI" id="CHEBI:15378"/>
        <dbReference type="ChEBI" id="CHEBI:30616"/>
        <dbReference type="ChEBI" id="CHEBI:43474"/>
        <dbReference type="ChEBI" id="CHEBI:456216"/>
        <dbReference type="EC" id="3.6.4.13"/>
    </reaction>
</comment>
<evidence type="ECO:0000256" key="1">
    <source>
        <dbReference type="ARBA" id="ARBA00022741"/>
    </source>
</evidence>